<dbReference type="EMBL" id="OE839522">
    <property type="protein sequence ID" value="CAD7587560.1"/>
    <property type="molecule type" value="Genomic_DNA"/>
</dbReference>
<gene>
    <name evidence="1" type="ORF">TGEB3V08_LOCUS1740</name>
</gene>
<reference evidence="1" key="1">
    <citation type="submission" date="2020-11" db="EMBL/GenBank/DDBJ databases">
        <authorList>
            <person name="Tran Van P."/>
        </authorList>
    </citation>
    <scope>NUCLEOTIDE SEQUENCE</scope>
</reference>
<name>A0A7R9PID4_TIMGE</name>
<organism evidence="1">
    <name type="scientific">Timema genevievae</name>
    <name type="common">Walking stick</name>
    <dbReference type="NCBI Taxonomy" id="629358"/>
    <lineage>
        <taxon>Eukaryota</taxon>
        <taxon>Metazoa</taxon>
        <taxon>Ecdysozoa</taxon>
        <taxon>Arthropoda</taxon>
        <taxon>Hexapoda</taxon>
        <taxon>Insecta</taxon>
        <taxon>Pterygota</taxon>
        <taxon>Neoptera</taxon>
        <taxon>Polyneoptera</taxon>
        <taxon>Phasmatodea</taxon>
        <taxon>Timematodea</taxon>
        <taxon>Timematoidea</taxon>
        <taxon>Timematidae</taxon>
        <taxon>Timema</taxon>
    </lineage>
</organism>
<proteinExistence type="predicted"/>
<sequence length="214" mass="23517">MLRMKKVDLRLNLSAIACWERINHLGEITFSIANQYSNTDFPIIGNLVHYVSDTLDHTATVAPSYPSKPPSDITESEEIWQQLTERTKIKTPNRDSNLDLPVIGCLVYCETSALDHAATKAGFKRCGLLECEARGYYPLCPPSLDVALDEYRNHPPRWRELANALVVLSPTADDGEIELGGPCTDVEPGSLGLSGSPDCYLVNPRDPVTGSVTT</sequence>
<evidence type="ECO:0000313" key="1">
    <source>
        <dbReference type="EMBL" id="CAD7587560.1"/>
    </source>
</evidence>
<accession>A0A7R9PID4</accession>
<protein>
    <submittedName>
        <fullName evidence="1">Uncharacterized protein</fullName>
    </submittedName>
</protein>
<dbReference type="AlphaFoldDB" id="A0A7R9PID4"/>